<keyword evidence="3" id="KW-1185">Reference proteome</keyword>
<organism evidence="2 3">
    <name type="scientific">Canavalia gladiata</name>
    <name type="common">Sword bean</name>
    <name type="synonym">Dolichos gladiatus</name>
    <dbReference type="NCBI Taxonomy" id="3824"/>
    <lineage>
        <taxon>Eukaryota</taxon>
        <taxon>Viridiplantae</taxon>
        <taxon>Streptophyta</taxon>
        <taxon>Embryophyta</taxon>
        <taxon>Tracheophyta</taxon>
        <taxon>Spermatophyta</taxon>
        <taxon>Magnoliopsida</taxon>
        <taxon>eudicotyledons</taxon>
        <taxon>Gunneridae</taxon>
        <taxon>Pentapetalae</taxon>
        <taxon>rosids</taxon>
        <taxon>fabids</taxon>
        <taxon>Fabales</taxon>
        <taxon>Fabaceae</taxon>
        <taxon>Papilionoideae</taxon>
        <taxon>50 kb inversion clade</taxon>
        <taxon>NPAAA clade</taxon>
        <taxon>indigoferoid/millettioid clade</taxon>
        <taxon>Phaseoleae</taxon>
        <taxon>Canavalia</taxon>
    </lineage>
</organism>
<name>A0AAN9QWE0_CANGL</name>
<reference evidence="2 3" key="1">
    <citation type="submission" date="2024-01" db="EMBL/GenBank/DDBJ databases">
        <title>The genomes of 5 underutilized Papilionoideae crops provide insights into root nodulation and disease resistanc.</title>
        <authorList>
            <person name="Jiang F."/>
        </authorList>
    </citation>
    <scope>NUCLEOTIDE SEQUENCE [LARGE SCALE GENOMIC DNA]</scope>
    <source>
        <strain evidence="2">LVBAO_FW01</strain>
        <tissue evidence="2">Leaves</tissue>
    </source>
</reference>
<sequence length="191" mass="20784">MVAHPVCDRARCAWNSLALKHLACQVREILNVVPRVVHYAWLAIATETGDVHQAAQPLLASALVSGEDPDLCKARTLCTSGSSGSRRPNANEPRASNLHFPKGTQTPCHGLPRTTGPCDIRVPCSSMTSVAVRGASPTTTKDSKYGELAEREHGNDSCLLGQKAVKEFRHEKAITRRCSRGYQWGRTPICK</sequence>
<comment type="caution">
    <text evidence="2">The sequence shown here is derived from an EMBL/GenBank/DDBJ whole genome shotgun (WGS) entry which is preliminary data.</text>
</comment>
<proteinExistence type="predicted"/>
<feature type="compositionally biased region" description="Polar residues" evidence="1">
    <location>
        <begin position="79"/>
        <end position="88"/>
    </location>
</feature>
<accession>A0AAN9QWE0</accession>
<dbReference type="Proteomes" id="UP001367508">
    <property type="component" value="Unassembled WGS sequence"/>
</dbReference>
<feature type="region of interest" description="Disordered" evidence="1">
    <location>
        <begin position="79"/>
        <end position="106"/>
    </location>
</feature>
<evidence type="ECO:0000256" key="1">
    <source>
        <dbReference type="SAM" id="MobiDB-lite"/>
    </source>
</evidence>
<dbReference type="EMBL" id="JAYMYQ010000002">
    <property type="protein sequence ID" value="KAK7349984.1"/>
    <property type="molecule type" value="Genomic_DNA"/>
</dbReference>
<evidence type="ECO:0000313" key="3">
    <source>
        <dbReference type="Proteomes" id="UP001367508"/>
    </source>
</evidence>
<evidence type="ECO:0000313" key="2">
    <source>
        <dbReference type="EMBL" id="KAK7349984.1"/>
    </source>
</evidence>
<dbReference type="AlphaFoldDB" id="A0AAN9QWE0"/>
<gene>
    <name evidence="2" type="ORF">VNO77_07963</name>
</gene>
<protein>
    <submittedName>
        <fullName evidence="2">Uncharacterized protein</fullName>
    </submittedName>
</protein>